<dbReference type="Gene3D" id="3.40.50.300">
    <property type="entry name" value="P-loop containing nucleotide triphosphate hydrolases"/>
    <property type="match status" value="1"/>
</dbReference>
<dbReference type="EMBL" id="JADFTT010000029">
    <property type="protein sequence ID" value="KAG5772018.1"/>
    <property type="molecule type" value="Genomic_DNA"/>
</dbReference>
<gene>
    <name evidence="1" type="ORF">H9Q72_001631</name>
</gene>
<proteinExistence type="predicted"/>
<dbReference type="AlphaFoldDB" id="A0A9P7I143"/>
<sequence>MAPESRTWRGIKELIKKCRGAELSDVSSSASIKSEIQAETKSFSSYEDVSMPKELERSVPCPEMPCYLRNPHRINPNFMGRGDVLHQVDEALLPSKSLHRRTFSLCGFGGIGKTEIAIHYAFTREKAFDAIFWVEADQATKLGRSFDYIAKGLGLIKNTSDVSHSESRQAVLEWLEDTTMKAKSPGNPDTPKEDKEPCLANWLLIFDNTECSTDLEGY</sequence>
<dbReference type="PANTHER" id="PTHR35205:SF1">
    <property type="entry name" value="ZU5 DOMAIN-CONTAINING PROTEIN"/>
    <property type="match status" value="1"/>
</dbReference>
<evidence type="ECO:0008006" key="3">
    <source>
        <dbReference type="Google" id="ProtNLM"/>
    </source>
</evidence>
<protein>
    <recommendedName>
        <fullName evidence="3">NB-ARC domain-containing protein</fullName>
    </recommendedName>
</protein>
<keyword evidence="2" id="KW-1185">Reference proteome</keyword>
<accession>A0A9P7I143</accession>
<organism evidence="1 2">
    <name type="scientific">Fusarium xylarioides</name>
    <dbReference type="NCBI Taxonomy" id="221167"/>
    <lineage>
        <taxon>Eukaryota</taxon>
        <taxon>Fungi</taxon>
        <taxon>Dikarya</taxon>
        <taxon>Ascomycota</taxon>
        <taxon>Pezizomycotina</taxon>
        <taxon>Sordariomycetes</taxon>
        <taxon>Hypocreomycetidae</taxon>
        <taxon>Hypocreales</taxon>
        <taxon>Nectriaceae</taxon>
        <taxon>Fusarium</taxon>
        <taxon>Fusarium fujikuroi species complex</taxon>
    </lineage>
</organism>
<dbReference type="InterPro" id="IPR027417">
    <property type="entry name" value="P-loop_NTPase"/>
</dbReference>
<reference evidence="1" key="1">
    <citation type="journal article" date="2020" name="bioRxiv">
        <title>Historical genomics reveals the evolutionary mechanisms behind multiple outbreaks of the host-specific coffee wilt pathogen Fusarium xylarioides.</title>
        <authorList>
            <person name="Peck D."/>
            <person name="Nowell R.W."/>
            <person name="Flood J."/>
            <person name="Ryan M.J."/>
            <person name="Barraclough T.G."/>
        </authorList>
    </citation>
    <scope>NUCLEOTIDE SEQUENCE</scope>
    <source>
        <strain evidence="1">IMI 127659i</strain>
    </source>
</reference>
<evidence type="ECO:0000313" key="1">
    <source>
        <dbReference type="EMBL" id="KAG5772018.1"/>
    </source>
</evidence>
<dbReference type="PANTHER" id="PTHR35205">
    <property type="entry name" value="NB-ARC AND TPR DOMAIN PROTEIN"/>
    <property type="match status" value="1"/>
</dbReference>
<dbReference type="Proteomes" id="UP000750502">
    <property type="component" value="Unassembled WGS sequence"/>
</dbReference>
<comment type="caution">
    <text evidence="1">The sequence shown here is derived from an EMBL/GenBank/DDBJ whole genome shotgun (WGS) entry which is preliminary data.</text>
</comment>
<dbReference type="SUPFAM" id="SSF52540">
    <property type="entry name" value="P-loop containing nucleoside triphosphate hydrolases"/>
    <property type="match status" value="1"/>
</dbReference>
<name>A0A9P7I143_9HYPO</name>
<dbReference type="OrthoDB" id="6161812at2759"/>
<evidence type="ECO:0000313" key="2">
    <source>
        <dbReference type="Proteomes" id="UP000750502"/>
    </source>
</evidence>
<reference evidence="1" key="2">
    <citation type="submission" date="2020-10" db="EMBL/GenBank/DDBJ databases">
        <authorList>
            <person name="Peck L.D."/>
            <person name="Nowell R.W."/>
            <person name="Flood J."/>
            <person name="Ryan M.J."/>
            <person name="Barraclough T.G."/>
        </authorList>
    </citation>
    <scope>NUCLEOTIDE SEQUENCE</scope>
    <source>
        <strain evidence="1">IMI 127659i</strain>
    </source>
</reference>